<protein>
    <submittedName>
        <fullName evidence="2">Uncharacterized protein</fullName>
    </submittedName>
</protein>
<dbReference type="Proteomes" id="UP000239047">
    <property type="component" value="Unassembled WGS sequence"/>
</dbReference>
<evidence type="ECO:0000313" key="3">
    <source>
        <dbReference type="Proteomes" id="UP000239047"/>
    </source>
</evidence>
<comment type="caution">
    <text evidence="2">The sequence shown here is derived from an EMBL/GenBank/DDBJ whole genome shotgun (WGS) entry which is preliminary data.</text>
</comment>
<dbReference type="RefSeq" id="WP_104059596.1">
    <property type="nucleotide sequence ID" value="NZ_PREZ01000008.1"/>
</dbReference>
<feature type="region of interest" description="Disordered" evidence="1">
    <location>
        <begin position="24"/>
        <end position="54"/>
    </location>
</feature>
<sequence>MGIKRVLLIAAAMILTGCSLEKVNQESEHNNPAEEAEEAVNGFRSPLSGEPITDSDSRAISVIINNHPDARL</sequence>
<reference evidence="2 3" key="1">
    <citation type="submission" date="2018-02" db="EMBL/GenBank/DDBJ databases">
        <title>Jeotgalibacillus proteolyticum sp. nov. a protease producing bacterium isolated from ocean sediments of Laizhou Bay.</title>
        <authorList>
            <person name="Li Y."/>
        </authorList>
    </citation>
    <scope>NUCLEOTIDE SEQUENCE [LARGE SCALE GENOMIC DNA]</scope>
    <source>
        <strain evidence="2 3">22-7</strain>
    </source>
</reference>
<evidence type="ECO:0000256" key="1">
    <source>
        <dbReference type="SAM" id="MobiDB-lite"/>
    </source>
</evidence>
<name>A0A2S5G7L7_9BACL</name>
<organism evidence="2 3">
    <name type="scientific">Jeotgalibacillus proteolyticus</name>
    <dbReference type="NCBI Taxonomy" id="2082395"/>
    <lineage>
        <taxon>Bacteria</taxon>
        <taxon>Bacillati</taxon>
        <taxon>Bacillota</taxon>
        <taxon>Bacilli</taxon>
        <taxon>Bacillales</taxon>
        <taxon>Caryophanaceae</taxon>
        <taxon>Jeotgalibacillus</taxon>
    </lineage>
</organism>
<dbReference type="EMBL" id="PREZ01000008">
    <property type="protein sequence ID" value="PPA68979.1"/>
    <property type="molecule type" value="Genomic_DNA"/>
</dbReference>
<proteinExistence type="predicted"/>
<gene>
    <name evidence="2" type="ORF">C4B60_18910</name>
</gene>
<keyword evidence="3" id="KW-1185">Reference proteome</keyword>
<evidence type="ECO:0000313" key="2">
    <source>
        <dbReference type="EMBL" id="PPA68979.1"/>
    </source>
</evidence>
<accession>A0A2S5G7L7</accession>
<dbReference type="PROSITE" id="PS51257">
    <property type="entry name" value="PROKAR_LIPOPROTEIN"/>
    <property type="match status" value="1"/>
</dbReference>
<dbReference type="AlphaFoldDB" id="A0A2S5G7L7"/>